<keyword evidence="3" id="KW-1185">Reference proteome</keyword>
<keyword evidence="2" id="KW-0489">Methyltransferase</keyword>
<evidence type="ECO:0000256" key="1">
    <source>
        <dbReference type="SAM" id="MobiDB-lite"/>
    </source>
</evidence>
<dbReference type="EMBL" id="ML994685">
    <property type="protein sequence ID" value="KAF2177731.1"/>
    <property type="molecule type" value="Genomic_DNA"/>
</dbReference>
<evidence type="ECO:0000313" key="3">
    <source>
        <dbReference type="Proteomes" id="UP000800200"/>
    </source>
</evidence>
<dbReference type="Pfam" id="PF13489">
    <property type="entry name" value="Methyltransf_23"/>
    <property type="match status" value="1"/>
</dbReference>
<evidence type="ECO:0000313" key="2">
    <source>
        <dbReference type="EMBL" id="KAF2177731.1"/>
    </source>
</evidence>
<dbReference type="SUPFAM" id="SSF53335">
    <property type="entry name" value="S-adenosyl-L-methionine-dependent methyltransferases"/>
    <property type="match status" value="1"/>
</dbReference>
<dbReference type="InterPro" id="IPR029063">
    <property type="entry name" value="SAM-dependent_MTases_sf"/>
</dbReference>
<protein>
    <submittedName>
        <fullName evidence="2">S-adenosyl-L-methionine-dependent methyltransferase</fullName>
    </submittedName>
</protein>
<dbReference type="GO" id="GO:0008168">
    <property type="term" value="F:methyltransferase activity"/>
    <property type="evidence" value="ECO:0007669"/>
    <property type="project" value="UniProtKB-KW"/>
</dbReference>
<dbReference type="OrthoDB" id="2013972at2759"/>
<dbReference type="Proteomes" id="UP000800200">
    <property type="component" value="Unassembled WGS sequence"/>
</dbReference>
<name>A0A6A6DE26_9PEZI</name>
<keyword evidence="2" id="KW-0808">Transferase</keyword>
<gene>
    <name evidence="2" type="ORF">K469DRAFT_355399</name>
</gene>
<dbReference type="AlphaFoldDB" id="A0A6A6DE26"/>
<dbReference type="PANTHER" id="PTHR43591">
    <property type="entry name" value="METHYLTRANSFERASE"/>
    <property type="match status" value="1"/>
</dbReference>
<dbReference type="CDD" id="cd02440">
    <property type="entry name" value="AdoMet_MTases"/>
    <property type="match status" value="1"/>
</dbReference>
<accession>A0A6A6DE26</accession>
<organism evidence="2 3">
    <name type="scientific">Zopfia rhizophila CBS 207.26</name>
    <dbReference type="NCBI Taxonomy" id="1314779"/>
    <lineage>
        <taxon>Eukaryota</taxon>
        <taxon>Fungi</taxon>
        <taxon>Dikarya</taxon>
        <taxon>Ascomycota</taxon>
        <taxon>Pezizomycotina</taxon>
        <taxon>Dothideomycetes</taxon>
        <taxon>Dothideomycetes incertae sedis</taxon>
        <taxon>Zopfiaceae</taxon>
        <taxon>Zopfia</taxon>
    </lineage>
</organism>
<reference evidence="2" key="1">
    <citation type="journal article" date="2020" name="Stud. Mycol.">
        <title>101 Dothideomycetes genomes: a test case for predicting lifestyles and emergence of pathogens.</title>
        <authorList>
            <person name="Haridas S."/>
            <person name="Albert R."/>
            <person name="Binder M."/>
            <person name="Bloem J."/>
            <person name="Labutti K."/>
            <person name="Salamov A."/>
            <person name="Andreopoulos B."/>
            <person name="Baker S."/>
            <person name="Barry K."/>
            <person name="Bills G."/>
            <person name="Bluhm B."/>
            <person name="Cannon C."/>
            <person name="Castanera R."/>
            <person name="Culley D."/>
            <person name="Daum C."/>
            <person name="Ezra D."/>
            <person name="Gonzalez J."/>
            <person name="Henrissat B."/>
            <person name="Kuo A."/>
            <person name="Liang C."/>
            <person name="Lipzen A."/>
            <person name="Lutzoni F."/>
            <person name="Magnuson J."/>
            <person name="Mondo S."/>
            <person name="Nolan M."/>
            <person name="Ohm R."/>
            <person name="Pangilinan J."/>
            <person name="Park H.-J."/>
            <person name="Ramirez L."/>
            <person name="Alfaro M."/>
            <person name="Sun H."/>
            <person name="Tritt A."/>
            <person name="Yoshinaga Y."/>
            <person name="Zwiers L.-H."/>
            <person name="Turgeon B."/>
            <person name="Goodwin S."/>
            <person name="Spatafora J."/>
            <person name="Crous P."/>
            <person name="Grigoriev I."/>
        </authorList>
    </citation>
    <scope>NUCLEOTIDE SEQUENCE</scope>
    <source>
        <strain evidence="2">CBS 207.26</strain>
    </source>
</reference>
<feature type="compositionally biased region" description="Polar residues" evidence="1">
    <location>
        <begin position="1"/>
        <end position="11"/>
    </location>
</feature>
<sequence length="356" mass="40696">MATEIPQSTPPTVAATAAEEEEQVQDQGIEADDNTDADSAYDGGYFSDTTSLTSSITRGRLENGRKYQALREDYWGPSDGQQFESMEMILSHLMFLIHDHSQPQPLFRSPIKEPQNILDLGTGKGDWAIDVADEFPSAIVHGVDLFPPPSPWVPPNCFLEVEDILQRWSWRQKFDLIHLRLLFGAFTDPEWEHLYEECFAHIEPGGWIEQVEADVRVLCDDDTLPADSNMASWGPEFLSCGERSGRKLDTIDTFATRIEKAGFVDIHEQDYKFPVGPWAKGKVYKELGRANLIHWDRGLEGWAMWLLTKYGGPPPWSKEEVQVYVAKMKLEMKDPRIHSYVRMRRVWARKPGQSKH</sequence>
<dbReference type="PANTHER" id="PTHR43591:SF10">
    <property type="entry name" value="ABC TRANSMEMBRANE TYPE-1 DOMAIN-CONTAINING PROTEIN-RELATED"/>
    <property type="match status" value="1"/>
</dbReference>
<dbReference type="Gene3D" id="3.40.50.150">
    <property type="entry name" value="Vaccinia Virus protein VP39"/>
    <property type="match status" value="1"/>
</dbReference>
<dbReference type="GO" id="GO:0032259">
    <property type="term" value="P:methylation"/>
    <property type="evidence" value="ECO:0007669"/>
    <property type="project" value="UniProtKB-KW"/>
</dbReference>
<proteinExistence type="predicted"/>
<feature type="compositionally biased region" description="Acidic residues" evidence="1">
    <location>
        <begin position="18"/>
        <end position="36"/>
    </location>
</feature>
<feature type="region of interest" description="Disordered" evidence="1">
    <location>
        <begin position="1"/>
        <end position="44"/>
    </location>
</feature>